<dbReference type="PANTHER" id="PTHR38420:SF1">
    <property type="entry name" value="PUTATIVE (AFU_ORTHOLOGUE AFUA_5G14690)-RELATED"/>
    <property type="match status" value="1"/>
</dbReference>
<dbReference type="InterPro" id="IPR045759">
    <property type="entry name" value="Ap4A_phos1/2_N"/>
</dbReference>
<dbReference type="SUPFAM" id="SSF54197">
    <property type="entry name" value="HIT-like"/>
    <property type="match status" value="1"/>
</dbReference>
<evidence type="ECO:0000259" key="2">
    <source>
        <dbReference type="Pfam" id="PF19327"/>
    </source>
</evidence>
<dbReference type="InterPro" id="IPR009163">
    <property type="entry name" value="Ap4A_phos1/2"/>
</dbReference>
<gene>
    <name evidence="3" type="ORF">OHK93_004156</name>
</gene>
<sequence>METQDPTISDIPRPSSLHIGAVPPSHILDLNAYPVLRPSYLLLTNSSTHRQTSPLNVADVHAAWTAADRLESGSHGVKYMVIYNCGREAGCSRSHKHMQLFPCPPDFVLFPDRTPDECLKVPYVYELVRLDPSSSRADDTTLQIFTAYRTCLQRARAVLGIEEGEHVPHNVVLVREWILVIPRRKGRVGGVSANAAGMMGLVWVASEEELEEWSRRGGFRLLGELGIAVGRGHNQRKTDGPAIQPP</sequence>
<evidence type="ECO:0000313" key="3">
    <source>
        <dbReference type="EMBL" id="MDI1485967.1"/>
    </source>
</evidence>
<evidence type="ECO:0000259" key="1">
    <source>
        <dbReference type="Pfam" id="PF09830"/>
    </source>
</evidence>
<dbReference type="InterPro" id="IPR019200">
    <property type="entry name" value="ATP_adenylylTrfase_C"/>
</dbReference>
<dbReference type="PANTHER" id="PTHR38420">
    <property type="entry name" value="AP-4-A PHOSPHORYLASE II"/>
    <property type="match status" value="1"/>
</dbReference>
<dbReference type="GO" id="GO:0003877">
    <property type="term" value="F:ATP:ADP adenylyltransferase activity"/>
    <property type="evidence" value="ECO:0007669"/>
    <property type="project" value="InterPro"/>
</dbReference>
<dbReference type="GO" id="GO:0005524">
    <property type="term" value="F:ATP binding"/>
    <property type="evidence" value="ECO:0007669"/>
    <property type="project" value="InterPro"/>
</dbReference>
<evidence type="ECO:0000313" key="4">
    <source>
        <dbReference type="Proteomes" id="UP001161017"/>
    </source>
</evidence>
<dbReference type="AlphaFoldDB" id="A0AA43QG84"/>
<reference evidence="3" key="1">
    <citation type="journal article" date="2023" name="Genome Biol. Evol.">
        <title>First Whole Genome Sequence and Flow Cytometry Genome Size Data for the Lichen-Forming Fungus Ramalina farinacea (Ascomycota).</title>
        <authorList>
            <person name="Llewellyn T."/>
            <person name="Mian S."/>
            <person name="Hill R."/>
            <person name="Leitch I.J."/>
            <person name="Gaya E."/>
        </authorList>
    </citation>
    <scope>NUCLEOTIDE SEQUENCE</scope>
    <source>
        <strain evidence="3">LIQ254RAFAR</strain>
    </source>
</reference>
<dbReference type="Gene3D" id="3.30.428.70">
    <property type="match status" value="1"/>
</dbReference>
<comment type="caution">
    <text evidence="3">The sequence shown here is derived from an EMBL/GenBank/DDBJ whole genome shotgun (WGS) entry which is preliminary data.</text>
</comment>
<feature type="domain" description="ATP adenylyltransferase C-terminal" evidence="1">
    <location>
        <begin position="120"/>
        <end position="227"/>
    </location>
</feature>
<dbReference type="InterPro" id="IPR036265">
    <property type="entry name" value="HIT-like_sf"/>
</dbReference>
<protein>
    <recommendedName>
        <fullName evidence="5">ATP adenylyltransferase</fullName>
    </recommendedName>
</protein>
<name>A0AA43QG84_9LECA</name>
<dbReference type="Proteomes" id="UP001161017">
    <property type="component" value="Unassembled WGS sequence"/>
</dbReference>
<proteinExistence type="predicted"/>
<dbReference type="EMBL" id="JAPUFD010000002">
    <property type="protein sequence ID" value="MDI1485967.1"/>
    <property type="molecule type" value="Genomic_DNA"/>
</dbReference>
<evidence type="ECO:0008006" key="5">
    <source>
        <dbReference type="Google" id="ProtNLM"/>
    </source>
</evidence>
<dbReference type="GO" id="GO:0009117">
    <property type="term" value="P:nucleotide metabolic process"/>
    <property type="evidence" value="ECO:0007669"/>
    <property type="project" value="InterPro"/>
</dbReference>
<dbReference type="Pfam" id="PF19327">
    <property type="entry name" value="Ap4A_phos_N"/>
    <property type="match status" value="1"/>
</dbReference>
<accession>A0AA43QG84</accession>
<feature type="domain" description="Ap4A phosphorylase 1/2 N-terminal" evidence="2">
    <location>
        <begin position="12"/>
        <end position="104"/>
    </location>
</feature>
<organism evidence="3 4">
    <name type="scientific">Ramalina farinacea</name>
    <dbReference type="NCBI Taxonomy" id="258253"/>
    <lineage>
        <taxon>Eukaryota</taxon>
        <taxon>Fungi</taxon>
        <taxon>Dikarya</taxon>
        <taxon>Ascomycota</taxon>
        <taxon>Pezizomycotina</taxon>
        <taxon>Lecanoromycetes</taxon>
        <taxon>OSLEUM clade</taxon>
        <taxon>Lecanoromycetidae</taxon>
        <taxon>Lecanorales</taxon>
        <taxon>Lecanorineae</taxon>
        <taxon>Ramalinaceae</taxon>
        <taxon>Ramalina</taxon>
    </lineage>
</organism>
<dbReference type="Pfam" id="PF09830">
    <property type="entry name" value="ATP_transf"/>
    <property type="match status" value="1"/>
</dbReference>
<keyword evidence="4" id="KW-1185">Reference proteome</keyword>
<dbReference type="InterPro" id="IPR043171">
    <property type="entry name" value="Ap4A_phos1/2-like"/>
</dbReference>